<gene>
    <name evidence="1" type="ORF">KVP70_20630</name>
    <name evidence="2" type="ORF">L1274_001397</name>
</gene>
<dbReference type="Proteomes" id="UP001162889">
    <property type="component" value="Unassembled WGS sequence"/>
</dbReference>
<reference evidence="1" key="1">
    <citation type="submission" date="2021-07" db="EMBL/GenBank/DDBJ databases">
        <title>Characterization of violacein-producing bacteria and related species.</title>
        <authorList>
            <person name="Wilson H.S."/>
            <person name="De Leon M.E."/>
        </authorList>
    </citation>
    <scope>NUCLEOTIDE SEQUENCE</scope>
    <source>
        <strain evidence="1">HSC-15S17</strain>
    </source>
</reference>
<evidence type="ECO:0000313" key="4">
    <source>
        <dbReference type="Proteomes" id="UP001162889"/>
    </source>
</evidence>
<evidence type="ECO:0000313" key="1">
    <source>
        <dbReference type="EMBL" id="MBV6323345.1"/>
    </source>
</evidence>
<dbReference type="AlphaFoldDB" id="A0AA41HC20"/>
<keyword evidence="4" id="KW-1185">Reference proteome</keyword>
<evidence type="ECO:0000313" key="3">
    <source>
        <dbReference type="Proteomes" id="UP001155901"/>
    </source>
</evidence>
<comment type="caution">
    <text evidence="1">The sequence shown here is derived from an EMBL/GenBank/DDBJ whole genome shotgun (WGS) entry which is preliminary data.</text>
</comment>
<organism evidence="1 3">
    <name type="scientific">Duganella violaceipulchra</name>
    <dbReference type="NCBI Taxonomy" id="2849652"/>
    <lineage>
        <taxon>Bacteria</taxon>
        <taxon>Pseudomonadati</taxon>
        <taxon>Pseudomonadota</taxon>
        <taxon>Betaproteobacteria</taxon>
        <taxon>Burkholderiales</taxon>
        <taxon>Oxalobacteraceae</taxon>
        <taxon>Telluria group</taxon>
        <taxon>Duganella</taxon>
    </lineage>
</organism>
<evidence type="ECO:0000313" key="2">
    <source>
        <dbReference type="EMBL" id="MCP2007704.1"/>
    </source>
</evidence>
<sequence>MLALLAALPSALFILEAYQSDQIALRANSADDRARDWPSTPTWRASACGWCLAGG</sequence>
<reference evidence="2" key="2">
    <citation type="submission" date="2022-03" db="EMBL/GenBank/DDBJ databases">
        <title>Genome Encyclopedia of Bacteria and Archaea VI: Functional Genomics of Type Strains.</title>
        <authorList>
            <person name="Whitman W."/>
        </authorList>
    </citation>
    <scope>NUCLEOTIDE SEQUENCE</scope>
    <source>
        <strain evidence="2">HSC-15S17</strain>
    </source>
</reference>
<accession>A0AA41HC20</accession>
<proteinExistence type="predicted"/>
<dbReference type="EMBL" id="JAHTGR010000011">
    <property type="protein sequence ID" value="MBV6323345.1"/>
    <property type="molecule type" value="Genomic_DNA"/>
</dbReference>
<protein>
    <submittedName>
        <fullName evidence="1">Uncharacterized protein</fullName>
    </submittedName>
</protein>
<name>A0AA41HC20_9BURK</name>
<dbReference type="Proteomes" id="UP001155901">
    <property type="component" value="Unassembled WGS sequence"/>
</dbReference>
<dbReference type="EMBL" id="JALJZU010000002">
    <property type="protein sequence ID" value="MCP2007704.1"/>
    <property type="molecule type" value="Genomic_DNA"/>
</dbReference>